<evidence type="ECO:0000313" key="5">
    <source>
        <dbReference type="Proteomes" id="UP000006875"/>
    </source>
</evidence>
<protein>
    <submittedName>
        <fullName evidence="4">Uncharacterized protein</fullName>
    </submittedName>
</protein>
<dbReference type="RefSeq" id="WP_013388255.1">
    <property type="nucleotide sequence ID" value="NC_014632.1"/>
</dbReference>
<keyword evidence="3" id="KW-0472">Membrane</keyword>
<dbReference type="STRING" id="572544.Ilyop_1822"/>
<dbReference type="Proteomes" id="UP000006875">
    <property type="component" value="Chromosome"/>
</dbReference>
<feature type="coiled-coil region" evidence="1">
    <location>
        <begin position="44"/>
        <end position="92"/>
    </location>
</feature>
<keyword evidence="5" id="KW-1185">Reference proteome</keyword>
<evidence type="ECO:0000256" key="1">
    <source>
        <dbReference type="SAM" id="Coils"/>
    </source>
</evidence>
<gene>
    <name evidence="4" type="ordered locus">Ilyop_1822</name>
</gene>
<keyword evidence="3" id="KW-1133">Transmembrane helix</keyword>
<dbReference type="HOGENOM" id="CLU_1213506_0_0_0"/>
<dbReference type="EMBL" id="CP002281">
    <property type="protein sequence ID" value="ADO83593.1"/>
    <property type="molecule type" value="Genomic_DNA"/>
</dbReference>
<keyword evidence="1" id="KW-0175">Coiled coil</keyword>
<name>E3H9R4_ILYPC</name>
<dbReference type="KEGG" id="ipo:Ilyop_1822"/>
<keyword evidence="3" id="KW-0812">Transmembrane</keyword>
<evidence type="ECO:0000256" key="3">
    <source>
        <dbReference type="SAM" id="Phobius"/>
    </source>
</evidence>
<accession>E3H9R4</accession>
<organism evidence="4 5">
    <name type="scientific">Ilyobacter polytropus (strain ATCC 51220 / DSM 2926 / LMG 16218 / CuHBu1)</name>
    <dbReference type="NCBI Taxonomy" id="572544"/>
    <lineage>
        <taxon>Bacteria</taxon>
        <taxon>Fusobacteriati</taxon>
        <taxon>Fusobacteriota</taxon>
        <taxon>Fusobacteriia</taxon>
        <taxon>Fusobacteriales</taxon>
        <taxon>Fusobacteriaceae</taxon>
        <taxon>Ilyobacter</taxon>
    </lineage>
</organism>
<dbReference type="Gene3D" id="3.30.70.60">
    <property type="match status" value="1"/>
</dbReference>
<feature type="transmembrane region" description="Helical" evidence="3">
    <location>
        <begin position="20"/>
        <end position="39"/>
    </location>
</feature>
<feature type="region of interest" description="Disordered" evidence="2">
    <location>
        <begin position="126"/>
        <end position="149"/>
    </location>
</feature>
<dbReference type="OrthoDB" id="92869at2"/>
<proteinExistence type="predicted"/>
<dbReference type="AlphaFoldDB" id="E3H9R4"/>
<evidence type="ECO:0000256" key="2">
    <source>
        <dbReference type="SAM" id="MobiDB-lite"/>
    </source>
</evidence>
<reference evidence="4 5" key="1">
    <citation type="journal article" date="2010" name="Stand. Genomic Sci.">
        <title>Complete genome sequence of Ilyobacter polytropus type strain (CuHbu1).</title>
        <authorList>
            <person name="Sikorski J."/>
            <person name="Chertkov O."/>
            <person name="Lapidus A."/>
            <person name="Nolan M."/>
            <person name="Lucas S."/>
            <person name="Del Rio T.G."/>
            <person name="Tice H."/>
            <person name="Cheng J.F."/>
            <person name="Tapia R."/>
            <person name="Han C."/>
            <person name="Goodwin L."/>
            <person name="Pitluck S."/>
            <person name="Liolios K."/>
            <person name="Ivanova N."/>
            <person name="Mavromatis K."/>
            <person name="Mikhailova N."/>
            <person name="Pati A."/>
            <person name="Chen A."/>
            <person name="Palaniappan K."/>
            <person name="Land M."/>
            <person name="Hauser L."/>
            <person name="Chang Y.J."/>
            <person name="Jeffries C.D."/>
            <person name="Brambilla E."/>
            <person name="Yasawong M."/>
            <person name="Rohde M."/>
            <person name="Pukall R."/>
            <person name="Spring S."/>
            <person name="Goker M."/>
            <person name="Woyke T."/>
            <person name="Bristow J."/>
            <person name="Eisen J.A."/>
            <person name="Markowitz V."/>
            <person name="Hugenholtz P."/>
            <person name="Kyrpides N.C."/>
            <person name="Klenk H.P."/>
        </authorList>
    </citation>
    <scope>NUCLEOTIDE SEQUENCE [LARGE SCALE GENOMIC DNA]</scope>
    <source>
        <strain evidence="5">ATCC 51220 / DSM 2926 / LMG 16218 / CuHBu1</strain>
    </source>
</reference>
<sequence>MDVFGKELNIEMDYKNKIKLIYLMTLIAIVIMIIFMVISPINKLKDSKKVYEKEQANLVKVKDKFIATQKRQEDVEAEFEKQKEKYAILKIQFEKAAHQNNATFKREIQDLMDYLGIGLSSIGSPEIAPKKQKPVSEEEAEGKKKGKVEEPLKDDELKYEKKYFAYNISGPAPEVSTLFYYLENSKRLITLRDGATNITKSGQDDLNATFKIGTYFFQNDEEEGEKNE</sequence>
<evidence type="ECO:0000313" key="4">
    <source>
        <dbReference type="EMBL" id="ADO83593.1"/>
    </source>
</evidence>
<dbReference type="InterPro" id="IPR014717">
    <property type="entry name" value="Transl_elong_EF1B/ribsomal_bS6"/>
</dbReference>